<evidence type="ECO:0000256" key="2">
    <source>
        <dbReference type="ARBA" id="ARBA00023034"/>
    </source>
</evidence>
<dbReference type="InterPro" id="IPR016024">
    <property type="entry name" value="ARM-type_fold"/>
</dbReference>
<keyword evidence="2" id="KW-0333">Golgi apparatus</keyword>
<dbReference type="Pfam" id="PF04869">
    <property type="entry name" value="Uso1_p115_head"/>
    <property type="match status" value="1"/>
</dbReference>
<dbReference type="PANTHER" id="PTHR10013">
    <property type="entry name" value="GENERAL VESICULAR TRANSPORT FACTOR P115"/>
    <property type="match status" value="1"/>
</dbReference>
<comment type="caution">
    <text evidence="7">The sequence shown here is derived from an EMBL/GenBank/DDBJ whole genome shotgun (WGS) entry which is preliminary data.</text>
</comment>
<dbReference type="Proteomes" id="UP000075230">
    <property type="component" value="Unassembled WGS sequence"/>
</dbReference>
<gene>
    <name evidence="7" type="ORF">RIB2604_02602590</name>
</gene>
<proteinExistence type="predicted"/>
<dbReference type="InterPro" id="IPR011989">
    <property type="entry name" value="ARM-like"/>
</dbReference>
<organism evidence="7 8">
    <name type="scientific">Aspergillus kawachii</name>
    <name type="common">White koji mold</name>
    <name type="synonym">Aspergillus awamori var. kawachi</name>
    <dbReference type="NCBI Taxonomy" id="1069201"/>
    <lineage>
        <taxon>Eukaryota</taxon>
        <taxon>Fungi</taxon>
        <taxon>Dikarya</taxon>
        <taxon>Ascomycota</taxon>
        <taxon>Pezizomycotina</taxon>
        <taxon>Eurotiomycetes</taxon>
        <taxon>Eurotiomycetidae</taxon>
        <taxon>Eurotiales</taxon>
        <taxon>Aspergillaceae</taxon>
        <taxon>Aspergillus</taxon>
        <taxon>Aspergillus subgen. Circumdati</taxon>
    </lineage>
</organism>
<dbReference type="GO" id="GO:0048211">
    <property type="term" value="P:Golgi vesicle docking"/>
    <property type="evidence" value="ECO:0007669"/>
    <property type="project" value="TreeGrafter"/>
</dbReference>
<feature type="compositionally biased region" description="Basic and acidic residues" evidence="4">
    <location>
        <begin position="1177"/>
        <end position="1187"/>
    </location>
</feature>
<dbReference type="GO" id="GO:0048280">
    <property type="term" value="P:vesicle fusion with Golgi apparatus"/>
    <property type="evidence" value="ECO:0007669"/>
    <property type="project" value="InterPro"/>
</dbReference>
<dbReference type="GO" id="GO:0006886">
    <property type="term" value="P:intracellular protein transport"/>
    <property type="evidence" value="ECO:0007669"/>
    <property type="project" value="InterPro"/>
</dbReference>
<dbReference type="InterPro" id="IPR006955">
    <property type="entry name" value="Uso1_p115_C"/>
</dbReference>
<comment type="subcellular location">
    <subcellularLocation>
        <location evidence="1">Golgi apparatus</location>
    </subcellularLocation>
</comment>
<dbReference type="GO" id="GO:0005783">
    <property type="term" value="C:endoplasmic reticulum"/>
    <property type="evidence" value="ECO:0007669"/>
    <property type="project" value="TreeGrafter"/>
</dbReference>
<dbReference type="GO" id="GO:0006888">
    <property type="term" value="P:endoplasmic reticulum to Golgi vesicle-mediated transport"/>
    <property type="evidence" value="ECO:0007669"/>
    <property type="project" value="TreeGrafter"/>
</dbReference>
<feature type="region of interest" description="Disordered" evidence="4">
    <location>
        <begin position="1063"/>
        <end position="1161"/>
    </location>
</feature>
<feature type="compositionally biased region" description="Basic and acidic residues" evidence="4">
    <location>
        <begin position="1063"/>
        <end position="1072"/>
    </location>
</feature>
<dbReference type="SUPFAM" id="SSF48371">
    <property type="entry name" value="ARM repeat"/>
    <property type="match status" value="2"/>
</dbReference>
<reference evidence="8" key="2">
    <citation type="submission" date="2016-02" db="EMBL/GenBank/DDBJ databases">
        <title>Genome sequencing of Aspergillus luchuensis NBRC 4314.</title>
        <authorList>
            <person name="Yamada O."/>
        </authorList>
    </citation>
    <scope>NUCLEOTIDE SEQUENCE [LARGE SCALE GENOMIC DNA]</scope>
    <source>
        <strain evidence="8">RIB 2604</strain>
    </source>
</reference>
<dbReference type="FunFam" id="1.25.10.10:FF:000296">
    <property type="entry name" value="Related to transport protein USO1"/>
    <property type="match status" value="1"/>
</dbReference>
<accession>A0A146FSG5</accession>
<dbReference type="AlphaFoldDB" id="A0A146FSG5"/>
<evidence type="ECO:0000313" key="8">
    <source>
        <dbReference type="Proteomes" id="UP000075230"/>
    </source>
</evidence>
<dbReference type="Gene3D" id="1.20.58.130">
    <property type="match status" value="2"/>
</dbReference>
<dbReference type="Gene3D" id="1.25.10.10">
    <property type="entry name" value="Leucine-rich Repeat Variant"/>
    <property type="match status" value="1"/>
</dbReference>
<feature type="domain" description="Vesicle tethering protein Uso1/P115-like head" evidence="5">
    <location>
        <begin position="368"/>
        <end position="681"/>
    </location>
</feature>
<keyword evidence="3" id="KW-0175">Coiled coil</keyword>
<feature type="compositionally biased region" description="Acidic residues" evidence="4">
    <location>
        <begin position="1191"/>
        <end position="1210"/>
    </location>
</feature>
<feature type="compositionally biased region" description="Basic and acidic residues" evidence="4">
    <location>
        <begin position="1085"/>
        <end position="1128"/>
    </location>
</feature>
<dbReference type="Gene3D" id="1.10.287.1490">
    <property type="match status" value="1"/>
</dbReference>
<evidence type="ECO:0000256" key="4">
    <source>
        <dbReference type="SAM" id="MobiDB-lite"/>
    </source>
</evidence>
<dbReference type="GO" id="GO:0012507">
    <property type="term" value="C:ER to Golgi transport vesicle membrane"/>
    <property type="evidence" value="ECO:0007669"/>
    <property type="project" value="TreeGrafter"/>
</dbReference>
<dbReference type="Pfam" id="PF04871">
    <property type="entry name" value="Uso1_p115_C"/>
    <property type="match status" value="1"/>
</dbReference>
<protein>
    <submittedName>
        <fullName evidence="7">Aousoa</fullName>
    </submittedName>
</protein>
<evidence type="ECO:0000259" key="5">
    <source>
        <dbReference type="Pfam" id="PF04869"/>
    </source>
</evidence>
<dbReference type="PANTHER" id="PTHR10013:SF0">
    <property type="entry name" value="GENERAL VESICULAR TRANSPORT FACTOR P115"/>
    <property type="match status" value="1"/>
</dbReference>
<reference evidence="7 8" key="1">
    <citation type="journal article" date="2016" name="DNA Res.">
        <title>Genome sequence of Aspergillus luchuensis NBRC 4314.</title>
        <authorList>
            <person name="Yamada O."/>
            <person name="Machida M."/>
            <person name="Hosoyama A."/>
            <person name="Goto M."/>
            <person name="Takahashi T."/>
            <person name="Futagami T."/>
            <person name="Yamagata Y."/>
            <person name="Takeuchi M."/>
            <person name="Kobayashi T."/>
            <person name="Koike H."/>
            <person name="Abe K."/>
            <person name="Asai K."/>
            <person name="Arita M."/>
            <person name="Fujita N."/>
            <person name="Fukuda K."/>
            <person name="Higa K."/>
            <person name="Horikawa H."/>
            <person name="Ishikawa T."/>
            <person name="Jinno K."/>
            <person name="Kato Y."/>
            <person name="Kirimura K."/>
            <person name="Mizutani O."/>
            <person name="Nakasone K."/>
            <person name="Sano M."/>
            <person name="Shiraishi Y."/>
            <person name="Tsukahara M."/>
            <person name="Gomi K."/>
        </authorList>
    </citation>
    <scope>NUCLEOTIDE SEQUENCE [LARGE SCALE GENOMIC DNA]</scope>
    <source>
        <strain evidence="7 8">RIB 2604</strain>
    </source>
</reference>
<feature type="region of interest" description="Disordered" evidence="4">
    <location>
        <begin position="1177"/>
        <end position="1210"/>
    </location>
</feature>
<dbReference type="VEuPathDB" id="FungiDB:ASPFODRAFT_546611"/>
<feature type="domain" description="Uso1/p115-like vesicle tethering protein C-terminal" evidence="6">
    <location>
        <begin position="1082"/>
        <end position="1206"/>
    </location>
</feature>
<name>A0A146FSG5_ASPKA</name>
<feature type="compositionally biased region" description="Basic and acidic residues" evidence="4">
    <location>
        <begin position="1135"/>
        <end position="1158"/>
    </location>
</feature>
<evidence type="ECO:0000256" key="3">
    <source>
        <dbReference type="ARBA" id="ARBA00023054"/>
    </source>
</evidence>
<dbReference type="VEuPathDB" id="FungiDB:ASPFODRAFT_158820"/>
<sequence>MFRILESQAPAKQTATDTINTLTGRLQSATLLEDRRAAIQGLRSFAKSFPASVASGALRPLINSLKDDREDVDTLKVVLETLLMLFTPDENSPEASDEIALWLSDEFTQRQDNITALLDLLDTRDFYSRLYALQLMFQISSARPERTQECILTAPLGIPRLVSALGDAREPVRNGMLSSPPSPPSARKRGVQLLITTVHRIEALILLIALTPASEEFQKLVAFENAFDLIFSLIEAEGALTHGSEVVEDCLSLLANLLRLNISNQSYFRETGCVKRLAKLLADVNQDQDSEEPTPQWALAHRDKNLWGLLVIVQLFLIKGGVNTPANQTAFWNNGVMEQVLNTAFGQRFNVNVTSKALATCADLIRSNKPLQERFGDVEVIWGSSPTPNAVNGDSTHQELQRINVIEALLKLTLEPAPLSLLDARLAACECIKAFFANHTGIRVHVLGRAIQGHISGEDQIPNILTVLLLPPEARGNADPYQTWMASVLMYQLLFENAEAKSIAMGVTEGDAEQGEEVVTCIQTIVGNLITGIQRGDDERITLGYLMLLCGWLFEEPDAVNDLLGEGSSIQTLLQEIKHRGATYVLVPGLCTILLGIIYEFSSKDSPIPRKTLHKLLIEQLGREQYIDRITRFREDPLVRDFEVLPQTVGAQYDGGLPEIYFDRTFVEFLKDNFSRLLRAIDREPEIEISVITNGVERGVSRELVDSLRAELEEKGALSQKLESDLLALQSKLDHEQAEHRKTRDATILESSKLQQICESLKRSHEQELNVLKEQQKHAQNVLLKQHGEQLRAVDRQLKETSADHERRSLQVKKHHEAEVADLQKRIRSLESDLNRGKEQSSAEIADLKTTIQILKSEAEKIKGQHVAEVLELNTTIQNLQSALDTVKGHHEAKLSELNTTIQKLQSELETGRGQHTTEVSGLNKTIEELKSQMNASQEKHESEASDLNKTIQKLQSELDASNGKSAAEVSDLKKTIETLQSELDASSGQSAAEVSDLKKTIETLQSEIDSSNGQNATEVSDLKKTIENLQAELEAGKGKQATEVTSFQETIKTLKSEMDAAKKQHETEVAELKSASTALQSELDTAKEKATTELQSTRDELSSKCTASEKRAEKAESEVKKAEEAARKATQALEEARKQLEKAKAEAKEKEEARKAAQSELEDLLIVFGDLEAKRNEDKQRLKDLGQEVSEAEDDEEEEEDEDEEEEEA</sequence>
<dbReference type="InterPro" id="IPR024095">
    <property type="entry name" value="Vesicle_P115"/>
</dbReference>
<dbReference type="GO" id="GO:0005795">
    <property type="term" value="C:Golgi stack"/>
    <property type="evidence" value="ECO:0007669"/>
    <property type="project" value="TreeGrafter"/>
</dbReference>
<dbReference type="InterPro" id="IPR006953">
    <property type="entry name" value="Vesicle_Uso1_P115_head"/>
</dbReference>
<dbReference type="GO" id="GO:0000139">
    <property type="term" value="C:Golgi membrane"/>
    <property type="evidence" value="ECO:0007669"/>
    <property type="project" value="InterPro"/>
</dbReference>
<dbReference type="EMBL" id="BCWF01000025">
    <property type="protein sequence ID" value="GAT28616.1"/>
    <property type="molecule type" value="Genomic_DNA"/>
</dbReference>
<evidence type="ECO:0000259" key="6">
    <source>
        <dbReference type="Pfam" id="PF04871"/>
    </source>
</evidence>
<evidence type="ECO:0000313" key="7">
    <source>
        <dbReference type="EMBL" id="GAT28616.1"/>
    </source>
</evidence>
<feature type="compositionally biased region" description="Polar residues" evidence="4">
    <location>
        <begin position="1075"/>
        <end position="1084"/>
    </location>
</feature>
<evidence type="ECO:0000256" key="1">
    <source>
        <dbReference type="ARBA" id="ARBA00004555"/>
    </source>
</evidence>